<name>A0A9P5CLW1_CRYP1</name>
<dbReference type="EMBL" id="MU032350">
    <property type="protein sequence ID" value="KAF3762230.1"/>
    <property type="molecule type" value="Genomic_DNA"/>
</dbReference>
<feature type="compositionally biased region" description="Low complexity" evidence="1">
    <location>
        <begin position="53"/>
        <end position="64"/>
    </location>
</feature>
<evidence type="ECO:0000313" key="2">
    <source>
        <dbReference type="EMBL" id="KAF3762230.1"/>
    </source>
</evidence>
<keyword evidence="3" id="KW-1185">Reference proteome</keyword>
<sequence length="705" mass="77348">MSSPQDQPRDGAHGIRPLASSLQSSTPAGLGQRNTEPPGSDIWQEEADGILPSSSSSSSAAAAAGVGQGARSDQFPALTDANQQQEAARAAFSANSEVMATTPRRSAWTRSVHPLSGPAEEEDSPSLATNSPDGSPTPEGAAGPSSLETAQAQEPEQPEDPEWRPSLAIGSIDASNLSPKEAARRHMLQWQHIHEYHRLHSPHALPTVERSLAEARRAYEELCMRDRQEDMVPRGQLASYQRECIEARTALLRTTLAEVEAGARVGGGREPMRVNIMAALSGYGTGEIGFSERYTLIYAGRIVDTTCRSYAEFTADRQERLDMYLAHYGPGYLWWEPPLARGAGQVLAKRGTILKLDRGESSFRSVEDSSVKYRDDACHYKIPMGFRRDDRLRCRLRKAQVEAPVGTGVKRKREHMDENHVVVEESDRRDNQTSTSPSTKADDNQSNSNSNSNSNTEEQDAGHHAEGDHPIIVFDTLLDSGAELPVLLHDDFKLLGFNEDEMIAATVVDICSVAAKTSTGYCFELLGGLDLHASSPSSFTTTTKPPAPWSAAAHFHPTRVLKLPSDIKPPPYGAFTSERLSGMLPFLAYYLASAPGTGQMALGQERHDVLGSRNMPGAMRYDPVDHPLTMEQKLRRKQRRTISKFGGAVLGLRRVTFESEMEEGRMLIDEDIVSRDGRDIKTNLILAEEDGSVIGEFPSRKEYRD</sequence>
<feature type="compositionally biased region" description="Basic and acidic residues" evidence="1">
    <location>
        <begin position="414"/>
        <end position="431"/>
    </location>
</feature>
<feature type="region of interest" description="Disordered" evidence="1">
    <location>
        <begin position="405"/>
        <end position="464"/>
    </location>
</feature>
<reference evidence="2" key="1">
    <citation type="journal article" date="2020" name="Phytopathology">
        <title>Genome sequence of the chestnut blight fungus Cryphonectria parasitica EP155: A fundamental resource for an archetypical invasive plant pathogen.</title>
        <authorList>
            <person name="Crouch J.A."/>
            <person name="Dawe A."/>
            <person name="Aerts A."/>
            <person name="Barry K."/>
            <person name="Churchill A.C.L."/>
            <person name="Grimwood J."/>
            <person name="Hillman B."/>
            <person name="Milgroom M.G."/>
            <person name="Pangilinan J."/>
            <person name="Smith M."/>
            <person name="Salamov A."/>
            <person name="Schmutz J."/>
            <person name="Yadav J."/>
            <person name="Grigoriev I.V."/>
            <person name="Nuss D."/>
        </authorList>
    </citation>
    <scope>NUCLEOTIDE SEQUENCE</scope>
    <source>
        <strain evidence="2">EP155</strain>
    </source>
</reference>
<evidence type="ECO:0000313" key="3">
    <source>
        <dbReference type="Proteomes" id="UP000803844"/>
    </source>
</evidence>
<comment type="caution">
    <text evidence="2">The sequence shown here is derived from an EMBL/GenBank/DDBJ whole genome shotgun (WGS) entry which is preliminary data.</text>
</comment>
<dbReference type="GeneID" id="63842661"/>
<feature type="compositionally biased region" description="Low complexity" evidence="1">
    <location>
        <begin position="446"/>
        <end position="455"/>
    </location>
</feature>
<organism evidence="2 3">
    <name type="scientific">Cryphonectria parasitica (strain ATCC 38755 / EP155)</name>
    <dbReference type="NCBI Taxonomy" id="660469"/>
    <lineage>
        <taxon>Eukaryota</taxon>
        <taxon>Fungi</taxon>
        <taxon>Dikarya</taxon>
        <taxon>Ascomycota</taxon>
        <taxon>Pezizomycotina</taxon>
        <taxon>Sordariomycetes</taxon>
        <taxon>Sordariomycetidae</taxon>
        <taxon>Diaporthales</taxon>
        <taxon>Cryphonectriaceae</taxon>
        <taxon>Cryphonectria-Endothia species complex</taxon>
        <taxon>Cryphonectria</taxon>
    </lineage>
</organism>
<protein>
    <submittedName>
        <fullName evidence="2">Uncharacterized protein</fullName>
    </submittedName>
</protein>
<accession>A0A9P5CLW1</accession>
<proteinExistence type="predicted"/>
<dbReference type="Proteomes" id="UP000803844">
    <property type="component" value="Unassembled WGS sequence"/>
</dbReference>
<dbReference type="AlphaFoldDB" id="A0A9P5CLW1"/>
<dbReference type="OrthoDB" id="5376010at2759"/>
<evidence type="ECO:0000256" key="1">
    <source>
        <dbReference type="SAM" id="MobiDB-lite"/>
    </source>
</evidence>
<feature type="compositionally biased region" description="Polar residues" evidence="1">
    <location>
        <begin position="20"/>
        <end position="37"/>
    </location>
</feature>
<feature type="region of interest" description="Disordered" evidence="1">
    <location>
        <begin position="1"/>
        <end position="166"/>
    </location>
</feature>
<gene>
    <name evidence="2" type="ORF">M406DRAFT_72249</name>
</gene>
<dbReference type="RefSeq" id="XP_040773209.1">
    <property type="nucleotide sequence ID" value="XM_040925532.1"/>
</dbReference>